<sequence length="185" mass="19898">MAGDNRIDRSRRAFLRRPLAGLVEGRDRKDRRREADRAADPWRPPWATDGFEDACTRCGACLEACPEGILVKGDGGFPEVDIAQGSGECTFCRACVDACPEPAFDDPDSSSPWDWVARIGAGCLATNGIVCQTCGDVCDYHAIPFAPEESGPPVPWLKTDACTGCGACVAACPAQVIKMVHRPQR</sequence>
<dbReference type="PANTHER" id="PTHR43122:SF1">
    <property type="entry name" value="IRON-SULFUR-BINDING PROTEIN"/>
    <property type="match status" value="1"/>
</dbReference>
<comment type="function">
    <text evidence="6">Could be involved in the maturation of NapA, the catalytic subunit of the periplasmic nitrate reductase, before its export into the periplasm.</text>
</comment>
<keyword evidence="6" id="KW-0963">Cytoplasm</keyword>
<proteinExistence type="inferred from homology"/>
<feature type="domain" description="4Fe-4S ferredoxin-type" evidence="7">
    <location>
        <begin position="44"/>
        <end position="75"/>
    </location>
</feature>
<dbReference type="PROSITE" id="PS00198">
    <property type="entry name" value="4FE4S_FER_1"/>
    <property type="match status" value="2"/>
</dbReference>
<dbReference type="Pfam" id="PF13237">
    <property type="entry name" value="Fer4_10"/>
    <property type="match status" value="1"/>
</dbReference>
<dbReference type="Proteomes" id="UP001296873">
    <property type="component" value="Unassembled WGS sequence"/>
</dbReference>
<evidence type="ECO:0000256" key="6">
    <source>
        <dbReference type="HAMAP-Rule" id="MF_02201"/>
    </source>
</evidence>
<dbReference type="PANTHER" id="PTHR43122">
    <property type="entry name" value="FERREDOXIN SUBUNIT OF PYRUVATE:FLAVODOXIN OXIDOREDUCTASE-RELATED"/>
    <property type="match status" value="1"/>
</dbReference>
<keyword evidence="4 6" id="KW-0408">Iron</keyword>
<dbReference type="CDD" id="cd10564">
    <property type="entry name" value="NapF_like"/>
    <property type="match status" value="1"/>
</dbReference>
<comment type="cofactor">
    <cofactor evidence="6">
        <name>[4Fe-4S] cluster</name>
        <dbReference type="ChEBI" id="CHEBI:49883"/>
    </cofactor>
</comment>
<dbReference type="InterPro" id="IPR004496">
    <property type="entry name" value="NapF"/>
</dbReference>
<keyword evidence="3 6" id="KW-0677">Repeat</keyword>
<keyword evidence="9" id="KW-1185">Reference proteome</keyword>
<reference evidence="8 9" key="1">
    <citation type="journal article" date="2020" name="Microorganisms">
        <title>Osmotic Adaptation and Compatible Solute Biosynthesis of Phototrophic Bacteria as Revealed from Genome Analyses.</title>
        <authorList>
            <person name="Imhoff J.F."/>
            <person name="Rahn T."/>
            <person name="Kunzel S."/>
            <person name="Keller A."/>
            <person name="Neulinger S.C."/>
        </authorList>
    </citation>
    <scope>NUCLEOTIDE SEQUENCE [LARGE SCALE GENOMIC DNA]</scope>
    <source>
        <strain evidence="8 9">DSM 9895</strain>
    </source>
</reference>
<protein>
    <recommendedName>
        <fullName evidence="6">Ferredoxin-type protein NapF</fullName>
    </recommendedName>
</protein>
<feature type="domain" description="4Fe-4S ferredoxin-type" evidence="7">
    <location>
        <begin position="153"/>
        <end position="182"/>
    </location>
</feature>
<feature type="domain" description="4Fe-4S ferredoxin-type" evidence="7">
    <location>
        <begin position="76"/>
        <end position="109"/>
    </location>
</feature>
<keyword evidence="1 6" id="KW-0004">4Fe-4S</keyword>
<comment type="subcellular location">
    <subcellularLocation>
        <location evidence="6">Cytoplasm</location>
    </subcellularLocation>
</comment>
<evidence type="ECO:0000256" key="4">
    <source>
        <dbReference type="ARBA" id="ARBA00023004"/>
    </source>
</evidence>
<dbReference type="PROSITE" id="PS51379">
    <property type="entry name" value="4FE4S_FER_2"/>
    <property type="match status" value="3"/>
</dbReference>
<feature type="binding site" evidence="6">
    <location>
        <position position="168"/>
    </location>
    <ligand>
        <name>[4Fe-4S] cluster</name>
        <dbReference type="ChEBI" id="CHEBI:49883"/>
        <label>3</label>
    </ligand>
</feature>
<feature type="binding site" evidence="6">
    <location>
        <position position="92"/>
    </location>
    <ligand>
        <name>[4Fe-4S] cluster</name>
        <dbReference type="ChEBI" id="CHEBI:49883"/>
        <label>2</label>
    </ligand>
</feature>
<dbReference type="SUPFAM" id="SSF54862">
    <property type="entry name" value="4Fe-4S ferredoxins"/>
    <property type="match status" value="1"/>
</dbReference>
<dbReference type="Pfam" id="PF12838">
    <property type="entry name" value="Fer4_7"/>
    <property type="match status" value="1"/>
</dbReference>
<evidence type="ECO:0000256" key="5">
    <source>
        <dbReference type="ARBA" id="ARBA00023014"/>
    </source>
</evidence>
<feature type="binding site" evidence="6">
    <location>
        <position position="89"/>
    </location>
    <ligand>
        <name>[4Fe-4S] cluster</name>
        <dbReference type="ChEBI" id="CHEBI:49883"/>
        <label>2</label>
    </ligand>
</feature>
<feature type="binding site" evidence="6">
    <location>
        <position position="172"/>
    </location>
    <ligand>
        <name>[4Fe-4S] cluster</name>
        <dbReference type="ChEBI" id="CHEBI:49883"/>
        <label>3</label>
    </ligand>
</feature>
<comment type="similarity">
    <text evidence="6">Belongs to the NapF family.</text>
</comment>
<evidence type="ECO:0000259" key="7">
    <source>
        <dbReference type="PROSITE" id="PS51379"/>
    </source>
</evidence>
<evidence type="ECO:0000313" key="8">
    <source>
        <dbReference type="EMBL" id="MBK1670206.1"/>
    </source>
</evidence>
<dbReference type="InterPro" id="IPR017900">
    <property type="entry name" value="4Fe4S_Fe_S_CS"/>
</dbReference>
<feature type="binding site" evidence="6">
    <location>
        <position position="55"/>
    </location>
    <ligand>
        <name>[4Fe-4S] cluster</name>
        <dbReference type="ChEBI" id="CHEBI:49883"/>
        <label>1</label>
    </ligand>
</feature>
<feature type="binding site" evidence="6">
    <location>
        <position position="65"/>
    </location>
    <ligand>
        <name>[4Fe-4S] cluster</name>
        <dbReference type="ChEBI" id="CHEBI:49883"/>
        <label>1</label>
    </ligand>
</feature>
<feature type="binding site" evidence="6">
    <location>
        <position position="95"/>
    </location>
    <ligand>
        <name>[4Fe-4S] cluster</name>
        <dbReference type="ChEBI" id="CHEBI:49883"/>
        <label>2</label>
    </ligand>
</feature>
<organism evidence="8 9">
    <name type="scientific">Rhodovibrio sodomensis</name>
    <dbReference type="NCBI Taxonomy" id="1088"/>
    <lineage>
        <taxon>Bacteria</taxon>
        <taxon>Pseudomonadati</taxon>
        <taxon>Pseudomonadota</taxon>
        <taxon>Alphaproteobacteria</taxon>
        <taxon>Rhodospirillales</taxon>
        <taxon>Rhodovibrionaceae</taxon>
        <taxon>Rhodovibrio</taxon>
    </lineage>
</organism>
<comment type="subunit">
    <text evidence="6">Interacts with the cytoplasmic NapA precursor.</text>
</comment>
<evidence type="ECO:0000256" key="1">
    <source>
        <dbReference type="ARBA" id="ARBA00022485"/>
    </source>
</evidence>
<feature type="binding site" evidence="6">
    <location>
        <position position="99"/>
    </location>
    <ligand>
        <name>[4Fe-4S] cluster</name>
        <dbReference type="ChEBI" id="CHEBI:49883"/>
        <label>2</label>
    </ligand>
</feature>
<dbReference type="Gene3D" id="3.30.70.20">
    <property type="match status" value="2"/>
</dbReference>
<comment type="caution">
    <text evidence="8">The sequence shown here is derived from an EMBL/GenBank/DDBJ whole genome shotgun (WGS) entry which is preliminary data.</text>
</comment>
<keyword evidence="5 6" id="KW-0411">Iron-sulfur</keyword>
<evidence type="ECO:0000313" key="9">
    <source>
        <dbReference type="Proteomes" id="UP001296873"/>
    </source>
</evidence>
<feature type="binding site" evidence="6">
    <location>
        <position position="58"/>
    </location>
    <ligand>
        <name>[4Fe-4S] cluster</name>
        <dbReference type="ChEBI" id="CHEBI:49883"/>
        <label>1</label>
    </ligand>
</feature>
<dbReference type="RefSeq" id="WP_200342560.1">
    <property type="nucleotide sequence ID" value="NZ_NRRL01000080.1"/>
</dbReference>
<feature type="binding site" evidence="6">
    <location>
        <position position="165"/>
    </location>
    <ligand>
        <name>[4Fe-4S] cluster</name>
        <dbReference type="ChEBI" id="CHEBI:49883"/>
        <label>3</label>
    </ligand>
</feature>
<dbReference type="InterPro" id="IPR017896">
    <property type="entry name" value="4Fe4S_Fe-S-bd"/>
</dbReference>
<evidence type="ECO:0000256" key="2">
    <source>
        <dbReference type="ARBA" id="ARBA00022723"/>
    </source>
</evidence>
<dbReference type="EMBL" id="NRRL01000080">
    <property type="protein sequence ID" value="MBK1670206.1"/>
    <property type="molecule type" value="Genomic_DNA"/>
</dbReference>
<dbReference type="NCBIfam" id="TIGR00402">
    <property type="entry name" value="napF"/>
    <property type="match status" value="1"/>
</dbReference>
<accession>A0ABS1DJN0</accession>
<dbReference type="HAMAP" id="MF_02201">
    <property type="entry name" value="NapF"/>
    <property type="match status" value="1"/>
</dbReference>
<gene>
    <name evidence="6 8" type="primary">napF</name>
    <name evidence="8" type="ORF">CKO28_19415</name>
</gene>
<feature type="binding site" evidence="6">
    <location>
        <position position="61"/>
    </location>
    <ligand>
        <name>[4Fe-4S] cluster</name>
        <dbReference type="ChEBI" id="CHEBI:49883"/>
        <label>1</label>
    </ligand>
</feature>
<keyword evidence="2 6" id="KW-0479">Metal-binding</keyword>
<feature type="binding site" evidence="6">
    <location>
        <position position="162"/>
    </location>
    <ligand>
        <name>[4Fe-4S] cluster</name>
        <dbReference type="ChEBI" id="CHEBI:49883"/>
        <label>3</label>
    </ligand>
</feature>
<evidence type="ECO:0000256" key="3">
    <source>
        <dbReference type="ARBA" id="ARBA00022737"/>
    </source>
</evidence>
<name>A0ABS1DJN0_9PROT</name>